<dbReference type="SUPFAM" id="SSF52374">
    <property type="entry name" value="Nucleotidylyl transferase"/>
    <property type="match status" value="1"/>
</dbReference>
<comment type="caution">
    <text evidence="12">The sequence shown here is derived from an EMBL/GenBank/DDBJ whole genome shotgun (WGS) entry which is preliminary data.</text>
</comment>
<evidence type="ECO:0000256" key="2">
    <source>
        <dbReference type="ARBA" id="ARBA00005594"/>
    </source>
</evidence>
<dbReference type="RefSeq" id="WP_004967483.1">
    <property type="nucleotide sequence ID" value="NZ_AOLP01000001.1"/>
</dbReference>
<evidence type="ECO:0000256" key="4">
    <source>
        <dbReference type="ARBA" id="ARBA00022598"/>
    </source>
</evidence>
<dbReference type="GO" id="GO:0004824">
    <property type="term" value="F:lysine-tRNA ligase activity"/>
    <property type="evidence" value="ECO:0007669"/>
    <property type="project" value="UniProtKB-UniRule"/>
</dbReference>
<proteinExistence type="inferred from homology"/>
<dbReference type="Proteomes" id="UP000011553">
    <property type="component" value="Unassembled WGS sequence"/>
</dbReference>
<evidence type="ECO:0000256" key="6">
    <source>
        <dbReference type="ARBA" id="ARBA00022840"/>
    </source>
</evidence>
<keyword evidence="3 10" id="KW-0963">Cytoplasm</keyword>
<dbReference type="InterPro" id="IPR020751">
    <property type="entry name" value="aa-tRNA-synth_I_codon-bd_sub2"/>
</dbReference>
<dbReference type="Gene3D" id="1.10.10.350">
    <property type="match status" value="1"/>
</dbReference>
<comment type="subcellular location">
    <subcellularLocation>
        <location evidence="1 10">Cytoplasm</location>
    </subcellularLocation>
</comment>
<dbReference type="PANTHER" id="PTHR37940:SF1">
    <property type="entry name" value="LYSINE--TRNA LIGASE"/>
    <property type="match status" value="1"/>
</dbReference>
<dbReference type="GO" id="GO:0006430">
    <property type="term" value="P:lysyl-tRNA aminoacylation"/>
    <property type="evidence" value="ECO:0007669"/>
    <property type="project" value="UniProtKB-UniRule"/>
</dbReference>
<feature type="region of interest" description="Disordered" evidence="11">
    <location>
        <begin position="1"/>
        <end position="31"/>
    </location>
</feature>
<keyword evidence="13" id="KW-1185">Reference proteome</keyword>
<evidence type="ECO:0000256" key="10">
    <source>
        <dbReference type="HAMAP-Rule" id="MF_00177"/>
    </source>
</evidence>
<dbReference type="Gene3D" id="3.40.50.620">
    <property type="entry name" value="HUPs"/>
    <property type="match status" value="2"/>
</dbReference>
<organism evidence="12 13">
    <name type="scientific">Haloferax denitrificans ATCC 35960</name>
    <dbReference type="NCBI Taxonomy" id="662478"/>
    <lineage>
        <taxon>Archaea</taxon>
        <taxon>Methanobacteriati</taxon>
        <taxon>Methanobacteriota</taxon>
        <taxon>Stenosarchaea group</taxon>
        <taxon>Halobacteria</taxon>
        <taxon>Halobacteriales</taxon>
        <taxon>Haloferacaceae</taxon>
        <taxon>Haloferax</taxon>
    </lineage>
</organism>
<accession>M0JHD4</accession>
<dbReference type="SUPFAM" id="SSF48163">
    <property type="entry name" value="An anticodon-binding domain of class I aminoacyl-tRNA synthetases"/>
    <property type="match status" value="1"/>
</dbReference>
<gene>
    <name evidence="12" type="primary">lysK</name>
    <name evidence="10" type="synonym">lysS</name>
    <name evidence="12" type="ORF">C438_01645</name>
</gene>
<feature type="short sequence motif" description="'KMSKS' region" evidence="10">
    <location>
        <begin position="321"/>
        <end position="325"/>
    </location>
</feature>
<name>M0JHD4_9EURY</name>
<evidence type="ECO:0000256" key="11">
    <source>
        <dbReference type="SAM" id="MobiDB-lite"/>
    </source>
</evidence>
<sequence length="557" mass="62273">MTTDDPSRGDAPAADATDGDGDADAAHHGFWADEVADEIEARDPDEPVVVKGGVSPSGVAHLGNFNEIMRGYFVAEVLRERGHEVRQVFTSDDKDPLRKLPRKLADADGNIVGLGEVDAGALGRNLGKPYTSIPDPFGEAESYAAHFAALLKADADRLGVPVEMISNTELYDNGDFDPVVEHVLEHAGTAREVLGEYQSKVDEDYVPFNPVCAECGKITETVTDIDLDAGTVDYVCTDMTVGDNTIDGCGHEGTATFREGKLPWRFEWPGQWQVLGVDFEPFGKDHAEGSWPSGKDIAENVLGIEPPVPMVYEWFTLNGEALSSSAGNIVTVAEMLDLLEPEVLRYFFALNPRKARDLDLTRLDQLVDDFDRFERAYFGDVDDESLTRFAERAYPFVVDEVREDRVRLPYTFAAVLGMTDDEDLRVKMARNEGFFDEDTPDEVVEEALGRVERARRWAEKMDNQYNYRLQVDLPEFDFDPAVEAALDELADFVEENHDGEAIQGEIYETARRHDIEMGDFFAAGYRLFFDAEQGPRLGEFLGELERDFVVTRLRRED</sequence>
<evidence type="ECO:0000256" key="1">
    <source>
        <dbReference type="ARBA" id="ARBA00004496"/>
    </source>
</evidence>
<evidence type="ECO:0000313" key="13">
    <source>
        <dbReference type="Proteomes" id="UP000011553"/>
    </source>
</evidence>
<dbReference type="GO" id="GO:0005737">
    <property type="term" value="C:cytoplasm"/>
    <property type="evidence" value="ECO:0007669"/>
    <property type="project" value="UniProtKB-SubCell"/>
</dbReference>
<reference evidence="12 13" key="1">
    <citation type="journal article" date="2014" name="PLoS Genet.">
        <title>Phylogenetically driven sequencing of extremely halophilic archaea reveals strategies for static and dynamic osmo-response.</title>
        <authorList>
            <person name="Becker E.A."/>
            <person name="Seitzer P.M."/>
            <person name="Tritt A."/>
            <person name="Larsen D."/>
            <person name="Krusor M."/>
            <person name="Yao A.I."/>
            <person name="Wu D."/>
            <person name="Madern D."/>
            <person name="Eisen J.A."/>
            <person name="Darling A.E."/>
            <person name="Facciotti M.T."/>
        </authorList>
    </citation>
    <scope>NUCLEOTIDE SEQUENCE [LARGE SCALE GENOMIC DNA]</scope>
    <source>
        <strain evidence="12 13">ATCC 35960</strain>
    </source>
</reference>
<dbReference type="Pfam" id="PF01921">
    <property type="entry name" value="tRNA-synt_1f"/>
    <property type="match status" value="1"/>
</dbReference>
<comment type="similarity">
    <text evidence="2 10">Belongs to the class-I aminoacyl-tRNA synthetase family.</text>
</comment>
<dbReference type="NCBIfam" id="TIGR00467">
    <property type="entry name" value="lysS_arch"/>
    <property type="match status" value="1"/>
</dbReference>
<keyword evidence="5 10" id="KW-0547">Nucleotide-binding</keyword>
<evidence type="ECO:0000256" key="9">
    <source>
        <dbReference type="ARBA" id="ARBA00048573"/>
    </source>
</evidence>
<dbReference type="PATRIC" id="fig|662478.6.peg.327"/>
<keyword evidence="8 10" id="KW-0030">Aminoacyl-tRNA synthetase</keyword>
<comment type="caution">
    <text evidence="10">Lacks conserved residue(s) required for the propagation of feature annotation.</text>
</comment>
<dbReference type="Gene3D" id="6.10.20.10">
    <property type="entry name" value="Lysine tRNA ligase, stem contact fold domain"/>
    <property type="match status" value="1"/>
</dbReference>
<dbReference type="InterPro" id="IPR042078">
    <property type="entry name" value="Lys-tRNA-ligase_SC_fold"/>
</dbReference>
<keyword evidence="4 10" id="KW-0436">Ligase</keyword>
<dbReference type="GO" id="GO:0000049">
    <property type="term" value="F:tRNA binding"/>
    <property type="evidence" value="ECO:0007669"/>
    <property type="project" value="InterPro"/>
</dbReference>
<evidence type="ECO:0000313" key="12">
    <source>
        <dbReference type="EMBL" id="EMA08502.1"/>
    </source>
</evidence>
<dbReference type="Gene3D" id="1.10.10.770">
    <property type="match status" value="1"/>
</dbReference>
<dbReference type="PANTHER" id="PTHR37940">
    <property type="entry name" value="LYSINE--TRNA LIGASE"/>
    <property type="match status" value="1"/>
</dbReference>
<keyword evidence="7 10" id="KW-0648">Protein biosynthesis</keyword>
<evidence type="ECO:0000256" key="8">
    <source>
        <dbReference type="ARBA" id="ARBA00023146"/>
    </source>
</evidence>
<comment type="catalytic activity">
    <reaction evidence="9 10">
        <text>tRNA(Lys) + L-lysine + ATP = L-lysyl-tRNA(Lys) + AMP + diphosphate</text>
        <dbReference type="Rhea" id="RHEA:20792"/>
        <dbReference type="Rhea" id="RHEA-COMP:9696"/>
        <dbReference type="Rhea" id="RHEA-COMP:9697"/>
        <dbReference type="ChEBI" id="CHEBI:30616"/>
        <dbReference type="ChEBI" id="CHEBI:32551"/>
        <dbReference type="ChEBI" id="CHEBI:33019"/>
        <dbReference type="ChEBI" id="CHEBI:78442"/>
        <dbReference type="ChEBI" id="CHEBI:78529"/>
        <dbReference type="ChEBI" id="CHEBI:456215"/>
        <dbReference type="EC" id="6.1.1.6"/>
    </reaction>
</comment>
<dbReference type="InterPro" id="IPR002904">
    <property type="entry name" value="Lys-tRNA-ligase"/>
</dbReference>
<protein>
    <recommendedName>
        <fullName evidence="10">Lysine--tRNA ligase</fullName>
        <ecNumber evidence="10">6.1.1.6</ecNumber>
    </recommendedName>
    <alternativeName>
        <fullName evidence="10">Lysyl-tRNA synthetase</fullName>
        <shortName evidence="10">LysRS</shortName>
    </alternativeName>
</protein>
<dbReference type="HAMAP" id="MF_00177">
    <property type="entry name" value="Lys_tRNA_synth_class1"/>
    <property type="match status" value="1"/>
</dbReference>
<dbReference type="GO" id="GO:0005524">
    <property type="term" value="F:ATP binding"/>
    <property type="evidence" value="ECO:0007669"/>
    <property type="project" value="UniProtKB-UniRule"/>
</dbReference>
<dbReference type="InterPro" id="IPR008925">
    <property type="entry name" value="aa_tRNA-synth_I_cd-bd_sf"/>
</dbReference>
<dbReference type="InterPro" id="IPR014729">
    <property type="entry name" value="Rossmann-like_a/b/a_fold"/>
</dbReference>
<dbReference type="EC" id="6.1.1.6" evidence="10"/>
<keyword evidence="6 10" id="KW-0067">ATP-binding</keyword>
<dbReference type="EMBL" id="AOLP01000001">
    <property type="protein sequence ID" value="EMA08502.1"/>
    <property type="molecule type" value="Genomic_DNA"/>
</dbReference>
<dbReference type="AlphaFoldDB" id="M0JHD4"/>
<evidence type="ECO:0000256" key="5">
    <source>
        <dbReference type="ARBA" id="ARBA00022741"/>
    </source>
</evidence>
<evidence type="ECO:0000256" key="7">
    <source>
        <dbReference type="ARBA" id="ARBA00022917"/>
    </source>
</evidence>
<evidence type="ECO:0000256" key="3">
    <source>
        <dbReference type="ARBA" id="ARBA00022490"/>
    </source>
</evidence>